<gene>
    <name evidence="1" type="ORF">EAH77_15290</name>
</gene>
<comment type="caution">
    <text evidence="1">The sequence shown here is derived from an EMBL/GenBank/DDBJ whole genome shotgun (WGS) entry which is preliminary data.</text>
</comment>
<dbReference type="EMBL" id="RCZD01000008">
    <property type="protein sequence ID" value="TPG59929.1"/>
    <property type="molecule type" value="Genomic_DNA"/>
</dbReference>
<reference evidence="1 2" key="1">
    <citation type="journal article" date="2019" name="Environ. Microbiol.">
        <title>Species interactions and distinct microbial communities in high Arctic permafrost affected cryosols are associated with the CH4 and CO2 gas fluxes.</title>
        <authorList>
            <person name="Altshuler I."/>
            <person name="Hamel J."/>
            <person name="Turney S."/>
            <person name="Magnuson E."/>
            <person name="Levesque R."/>
            <person name="Greer C."/>
            <person name="Whyte L.G."/>
        </authorList>
    </citation>
    <scope>NUCLEOTIDE SEQUENCE [LARGE SCALE GENOMIC DNA]</scope>
    <source>
        <strain evidence="1 2">E4</strain>
    </source>
</reference>
<proteinExistence type="predicted"/>
<dbReference type="Proteomes" id="UP000317663">
    <property type="component" value="Unassembled WGS sequence"/>
</dbReference>
<dbReference type="AlphaFoldDB" id="A0A502GCW3"/>
<accession>A0A502GCW3</accession>
<keyword evidence="2" id="KW-1185">Reference proteome</keyword>
<evidence type="ECO:0000313" key="1">
    <source>
        <dbReference type="EMBL" id="TPG59929.1"/>
    </source>
</evidence>
<sequence>MVDKTSKEEQDKLAAAIKLLDETKKILKDNLDKILTKSQKVVEPHLKQVTDKGFVLVGGLSVSATTGHRQSDDFDYFGKFSFDPDKLRKELDFSALELDHTIEAKNTLEYMFNVPNADTGSKDLVKVSLFGKPDMTIQAITNIDGYSFSVAHPLDVFSAKLAALTTRESWKDYSDIAALIRISNYTLLQALDNVQHVFNVPTNEFTEYKDGILFLVDCVDKVKGVHPQDVTTIKLERKDPGWYQRNNRI</sequence>
<evidence type="ECO:0000313" key="2">
    <source>
        <dbReference type="Proteomes" id="UP000317663"/>
    </source>
</evidence>
<protein>
    <submittedName>
        <fullName evidence="1">Uncharacterized protein</fullName>
    </submittedName>
</protein>
<dbReference type="RefSeq" id="WP_140473656.1">
    <property type="nucleotide sequence ID" value="NZ_RCZD01000008.1"/>
</dbReference>
<dbReference type="OrthoDB" id="163283at2"/>
<organism evidence="1 2">
    <name type="scientific">Ewingella americana</name>
    <dbReference type="NCBI Taxonomy" id="41202"/>
    <lineage>
        <taxon>Bacteria</taxon>
        <taxon>Pseudomonadati</taxon>
        <taxon>Pseudomonadota</taxon>
        <taxon>Gammaproteobacteria</taxon>
        <taxon>Enterobacterales</taxon>
        <taxon>Yersiniaceae</taxon>
        <taxon>Ewingella</taxon>
    </lineage>
</organism>
<name>A0A502GCW3_9GAMM</name>